<comment type="cofactor">
    <cofactor evidence="1">
        <name>a divalent metal cation</name>
        <dbReference type="ChEBI" id="CHEBI:60240"/>
    </cofactor>
</comment>
<feature type="domain" description="DUF8040" evidence="9">
    <location>
        <begin position="20"/>
        <end position="77"/>
    </location>
</feature>
<feature type="domain" description="DDE Tnp4" evidence="8">
    <location>
        <begin position="117"/>
        <end position="205"/>
    </location>
</feature>
<keyword evidence="7" id="KW-0539">Nucleus</keyword>
<comment type="subcellular location">
    <subcellularLocation>
        <location evidence="2">Nucleus</location>
    </subcellularLocation>
</comment>
<name>A0A0C9V669_SPHS4</name>
<dbReference type="GO" id="GO:0046872">
    <property type="term" value="F:metal ion binding"/>
    <property type="evidence" value="ECO:0007669"/>
    <property type="project" value="UniProtKB-KW"/>
</dbReference>
<dbReference type="AlphaFoldDB" id="A0A0C9V669"/>
<reference evidence="10 11" key="1">
    <citation type="submission" date="2014-06" db="EMBL/GenBank/DDBJ databases">
        <title>Evolutionary Origins and Diversification of the Mycorrhizal Mutualists.</title>
        <authorList>
            <consortium name="DOE Joint Genome Institute"/>
            <consortium name="Mycorrhizal Genomics Consortium"/>
            <person name="Kohler A."/>
            <person name="Kuo A."/>
            <person name="Nagy L.G."/>
            <person name="Floudas D."/>
            <person name="Copeland A."/>
            <person name="Barry K.W."/>
            <person name="Cichocki N."/>
            <person name="Veneault-Fourrey C."/>
            <person name="LaButti K."/>
            <person name="Lindquist E.A."/>
            <person name="Lipzen A."/>
            <person name="Lundell T."/>
            <person name="Morin E."/>
            <person name="Murat C."/>
            <person name="Riley R."/>
            <person name="Ohm R."/>
            <person name="Sun H."/>
            <person name="Tunlid A."/>
            <person name="Henrissat B."/>
            <person name="Grigoriev I.V."/>
            <person name="Hibbett D.S."/>
            <person name="Martin F."/>
        </authorList>
    </citation>
    <scope>NUCLEOTIDE SEQUENCE [LARGE SCALE GENOMIC DNA]</scope>
    <source>
        <strain evidence="10 11">SS14</strain>
    </source>
</reference>
<dbReference type="GO" id="GO:0004518">
    <property type="term" value="F:nuclease activity"/>
    <property type="evidence" value="ECO:0007669"/>
    <property type="project" value="UniProtKB-KW"/>
</dbReference>
<dbReference type="Pfam" id="PF13359">
    <property type="entry name" value="DDE_Tnp_4"/>
    <property type="match status" value="1"/>
</dbReference>
<evidence type="ECO:0000313" key="11">
    <source>
        <dbReference type="Proteomes" id="UP000054279"/>
    </source>
</evidence>
<keyword evidence="11" id="KW-1185">Reference proteome</keyword>
<protein>
    <recommendedName>
        <fullName evidence="12">DDE Tnp4 domain-containing protein</fullName>
    </recommendedName>
</protein>
<dbReference type="OrthoDB" id="1681765at2759"/>
<dbReference type="Pfam" id="PF26138">
    <property type="entry name" value="DUF8040"/>
    <property type="match status" value="1"/>
</dbReference>
<proteinExistence type="inferred from homology"/>
<evidence type="ECO:0000256" key="5">
    <source>
        <dbReference type="ARBA" id="ARBA00022723"/>
    </source>
</evidence>
<keyword evidence="4" id="KW-0540">Nuclease</keyword>
<evidence type="ECO:0000256" key="2">
    <source>
        <dbReference type="ARBA" id="ARBA00004123"/>
    </source>
</evidence>
<keyword evidence="5" id="KW-0479">Metal-binding</keyword>
<keyword evidence="6" id="KW-0378">Hydrolase</keyword>
<gene>
    <name evidence="10" type="ORF">M422DRAFT_265152</name>
</gene>
<comment type="similarity">
    <text evidence="3">Belongs to the HARBI1 family.</text>
</comment>
<evidence type="ECO:0000256" key="3">
    <source>
        <dbReference type="ARBA" id="ARBA00006958"/>
    </source>
</evidence>
<evidence type="ECO:0000259" key="8">
    <source>
        <dbReference type="Pfam" id="PF13359"/>
    </source>
</evidence>
<dbReference type="GO" id="GO:0005634">
    <property type="term" value="C:nucleus"/>
    <property type="evidence" value="ECO:0007669"/>
    <property type="project" value="UniProtKB-SubCell"/>
</dbReference>
<evidence type="ECO:0000256" key="7">
    <source>
        <dbReference type="ARBA" id="ARBA00023242"/>
    </source>
</evidence>
<dbReference type="EMBL" id="KN837219">
    <property type="protein sequence ID" value="KIJ32970.1"/>
    <property type="molecule type" value="Genomic_DNA"/>
</dbReference>
<dbReference type="InterPro" id="IPR058353">
    <property type="entry name" value="DUF8040"/>
</dbReference>
<evidence type="ECO:0000256" key="1">
    <source>
        <dbReference type="ARBA" id="ARBA00001968"/>
    </source>
</evidence>
<evidence type="ECO:0000256" key="4">
    <source>
        <dbReference type="ARBA" id="ARBA00022722"/>
    </source>
</evidence>
<dbReference type="PANTHER" id="PTHR22930">
    <property type="match status" value="1"/>
</dbReference>
<dbReference type="PANTHER" id="PTHR22930:SF228">
    <property type="entry name" value="PROTEIN ALP1-LIKE"/>
    <property type="match status" value="1"/>
</dbReference>
<evidence type="ECO:0000256" key="6">
    <source>
        <dbReference type="ARBA" id="ARBA00022801"/>
    </source>
</evidence>
<evidence type="ECO:0008006" key="12">
    <source>
        <dbReference type="Google" id="ProtNLM"/>
    </source>
</evidence>
<accession>A0A0C9V669</accession>
<dbReference type="Proteomes" id="UP000054279">
    <property type="component" value="Unassembled WGS sequence"/>
</dbReference>
<organism evidence="10 11">
    <name type="scientific">Sphaerobolus stellatus (strain SS14)</name>
    <dbReference type="NCBI Taxonomy" id="990650"/>
    <lineage>
        <taxon>Eukaryota</taxon>
        <taxon>Fungi</taxon>
        <taxon>Dikarya</taxon>
        <taxon>Basidiomycota</taxon>
        <taxon>Agaricomycotina</taxon>
        <taxon>Agaricomycetes</taxon>
        <taxon>Phallomycetidae</taxon>
        <taxon>Geastrales</taxon>
        <taxon>Sphaerobolaceae</taxon>
        <taxon>Sphaerobolus</taxon>
    </lineage>
</organism>
<dbReference type="InterPro" id="IPR045249">
    <property type="entry name" value="HARBI1-like"/>
</dbReference>
<evidence type="ECO:0000313" key="10">
    <source>
        <dbReference type="EMBL" id="KIJ32970.1"/>
    </source>
</evidence>
<evidence type="ECO:0000259" key="9">
    <source>
        <dbReference type="Pfam" id="PF26138"/>
    </source>
</evidence>
<dbReference type="HOGENOM" id="CLU_040082_1_2_1"/>
<dbReference type="GO" id="GO:0016787">
    <property type="term" value="F:hydrolase activity"/>
    <property type="evidence" value="ECO:0007669"/>
    <property type="project" value="UniProtKB-KW"/>
</dbReference>
<dbReference type="InterPro" id="IPR027806">
    <property type="entry name" value="HARBI1_dom"/>
</dbReference>
<sequence length="222" mass="25171">MIQSSQDEDGYPSFSKAMMLFQETNLRDSHYVSLEEQVAIFCYTVVTNLSNRKVAERFQRSGDTISRHFHAVLKALTSKTFYQTYVRLPDVNTHTPMEIALSPKLSPFFDECLGAFDGCHIDCSLPAEARAQYRDRKSGLSINVLAGCTFDMMFCYILSGWEGSAADGAVFEVARKNDLIVPQRKYYLADTGFGSCEALAVPYRGVRYHLREWAAVKDRYAF</sequence>